<evidence type="ECO:0000256" key="1">
    <source>
        <dbReference type="ARBA" id="ARBA00022679"/>
    </source>
</evidence>
<dbReference type="InterPro" id="IPR006464">
    <property type="entry name" value="AcTrfase_RimI/Ard1"/>
</dbReference>
<name>A0A5B8XLB6_9DELT</name>
<keyword evidence="6" id="KW-1185">Reference proteome</keyword>
<evidence type="ECO:0000256" key="3">
    <source>
        <dbReference type="RuleBase" id="RU363094"/>
    </source>
</evidence>
<keyword evidence="1 5" id="KW-0808">Transferase</keyword>
<dbReference type="OrthoDB" id="529907at2"/>
<dbReference type="RefSeq" id="WP_146956594.1">
    <property type="nucleotide sequence ID" value="NZ_CP042467.1"/>
</dbReference>
<reference evidence="5 6" key="1">
    <citation type="submission" date="2019-08" db="EMBL/GenBank/DDBJ databases">
        <authorList>
            <person name="Liang Q."/>
        </authorList>
    </citation>
    <scope>NUCLEOTIDE SEQUENCE [LARGE SCALE GENOMIC DNA]</scope>
    <source>
        <strain evidence="5 6">V1718</strain>
    </source>
</reference>
<dbReference type="PROSITE" id="PS51186">
    <property type="entry name" value="GNAT"/>
    <property type="match status" value="1"/>
</dbReference>
<dbReference type="CDD" id="cd04301">
    <property type="entry name" value="NAT_SF"/>
    <property type="match status" value="1"/>
</dbReference>
<accession>A0A5B8XLB6</accession>
<dbReference type="InterPro" id="IPR016181">
    <property type="entry name" value="Acyl_CoA_acyltransferase"/>
</dbReference>
<proteinExistence type="inferred from homology"/>
<dbReference type="PANTHER" id="PTHR43877">
    <property type="entry name" value="AMINOALKYLPHOSPHONATE N-ACETYLTRANSFERASE-RELATED-RELATED"/>
    <property type="match status" value="1"/>
</dbReference>
<dbReference type="NCBIfam" id="TIGR01575">
    <property type="entry name" value="rimI"/>
    <property type="match status" value="1"/>
</dbReference>
<sequence>MILRAATETDLDAVHEIESESQSNPWSLKMFQDELHREERGLFWVVESGAVLGFAVFDLIRPDAELLNVSIRSVERGKGCGRHLLEGCLLELKERGFERVLLEVRSSNAAAIGLYSRLGFQTDGKRANYYDHPKEDAILMSLGLCG</sequence>
<dbReference type="InterPro" id="IPR000182">
    <property type="entry name" value="GNAT_dom"/>
</dbReference>
<dbReference type="Pfam" id="PF00583">
    <property type="entry name" value="Acetyltransf_1"/>
    <property type="match status" value="1"/>
</dbReference>
<dbReference type="KEGG" id="bbae:FRD01_00415"/>
<evidence type="ECO:0000313" key="6">
    <source>
        <dbReference type="Proteomes" id="UP000321595"/>
    </source>
</evidence>
<dbReference type="Gene3D" id="3.40.630.30">
    <property type="match status" value="1"/>
</dbReference>
<gene>
    <name evidence="5" type="primary">rimI</name>
    <name evidence="5" type="ORF">FRD01_00415</name>
</gene>
<feature type="domain" description="N-acetyltransferase" evidence="4">
    <location>
        <begin position="1"/>
        <end position="145"/>
    </location>
</feature>
<dbReference type="Proteomes" id="UP000321595">
    <property type="component" value="Chromosome"/>
</dbReference>
<dbReference type="GO" id="GO:0005737">
    <property type="term" value="C:cytoplasm"/>
    <property type="evidence" value="ECO:0007669"/>
    <property type="project" value="UniProtKB-SubCell"/>
</dbReference>
<keyword evidence="2" id="KW-0012">Acyltransferase</keyword>
<dbReference type="GO" id="GO:0008999">
    <property type="term" value="F:protein-N-terminal-alanine acetyltransferase activity"/>
    <property type="evidence" value="ECO:0007669"/>
    <property type="project" value="UniProtKB-EC"/>
</dbReference>
<keyword evidence="3" id="KW-0963">Cytoplasm</keyword>
<evidence type="ECO:0000256" key="2">
    <source>
        <dbReference type="ARBA" id="ARBA00023315"/>
    </source>
</evidence>
<dbReference type="InterPro" id="IPR050832">
    <property type="entry name" value="Bact_Acetyltransf"/>
</dbReference>
<dbReference type="AlphaFoldDB" id="A0A5B8XLB6"/>
<comment type="similarity">
    <text evidence="3">Belongs to the acetyltransferase family. RimI subfamily.</text>
</comment>
<comment type="function">
    <text evidence="3">Acetylates the N-terminal alanine of ribosomal protein bS18.</text>
</comment>
<comment type="subcellular location">
    <subcellularLocation>
        <location evidence="3">Cytoplasm</location>
    </subcellularLocation>
</comment>
<dbReference type="EC" id="2.3.1.266" evidence="3"/>
<dbReference type="SUPFAM" id="SSF55729">
    <property type="entry name" value="Acyl-CoA N-acyltransferases (Nat)"/>
    <property type="match status" value="1"/>
</dbReference>
<comment type="catalytic activity">
    <reaction evidence="3">
        <text>N-terminal L-alanyl-[ribosomal protein bS18] + acetyl-CoA = N-terminal N(alpha)-acetyl-L-alanyl-[ribosomal protein bS18] + CoA + H(+)</text>
        <dbReference type="Rhea" id="RHEA:43756"/>
        <dbReference type="Rhea" id="RHEA-COMP:10676"/>
        <dbReference type="Rhea" id="RHEA-COMP:10677"/>
        <dbReference type="ChEBI" id="CHEBI:15378"/>
        <dbReference type="ChEBI" id="CHEBI:57287"/>
        <dbReference type="ChEBI" id="CHEBI:57288"/>
        <dbReference type="ChEBI" id="CHEBI:64718"/>
        <dbReference type="ChEBI" id="CHEBI:83683"/>
        <dbReference type="EC" id="2.3.1.266"/>
    </reaction>
</comment>
<dbReference type="EMBL" id="CP042467">
    <property type="protein sequence ID" value="QED25748.1"/>
    <property type="molecule type" value="Genomic_DNA"/>
</dbReference>
<protein>
    <recommendedName>
        <fullName evidence="3">[Ribosomal protein bS18]-alanine N-acetyltransferase</fullName>
        <ecNumber evidence="3">2.3.1.266</ecNumber>
    </recommendedName>
</protein>
<organism evidence="5 6">
    <name type="scientific">Microvenator marinus</name>
    <dbReference type="NCBI Taxonomy" id="2600177"/>
    <lineage>
        <taxon>Bacteria</taxon>
        <taxon>Deltaproteobacteria</taxon>
        <taxon>Bradymonadales</taxon>
        <taxon>Microvenatoraceae</taxon>
        <taxon>Microvenator</taxon>
    </lineage>
</organism>
<evidence type="ECO:0000313" key="5">
    <source>
        <dbReference type="EMBL" id="QED25748.1"/>
    </source>
</evidence>
<evidence type="ECO:0000259" key="4">
    <source>
        <dbReference type="PROSITE" id="PS51186"/>
    </source>
</evidence>